<dbReference type="Pfam" id="PF26163">
    <property type="entry name" value="mS26"/>
    <property type="match status" value="1"/>
</dbReference>
<dbReference type="HOGENOM" id="CLU_065203_0_0_1"/>
<dbReference type="AlphaFoldDB" id="A0A0C3H2E2"/>
<accession>A0A0C3H2E2</accession>
<reference evidence="3" key="2">
    <citation type="submission" date="2015-01" db="EMBL/GenBank/DDBJ databases">
        <title>Evolutionary Origins and Diversification of the Mycorrhizal Mutualists.</title>
        <authorList>
            <consortium name="DOE Joint Genome Institute"/>
            <consortium name="Mycorrhizal Genomics Consortium"/>
            <person name="Kohler A."/>
            <person name="Kuo A."/>
            <person name="Nagy L.G."/>
            <person name="Floudas D."/>
            <person name="Copeland A."/>
            <person name="Barry K.W."/>
            <person name="Cichocki N."/>
            <person name="Veneault-Fourrey C."/>
            <person name="LaButti K."/>
            <person name="Lindquist E.A."/>
            <person name="Lipzen A."/>
            <person name="Lundell T."/>
            <person name="Morin E."/>
            <person name="Murat C."/>
            <person name="Riley R."/>
            <person name="Ohm R."/>
            <person name="Sun H."/>
            <person name="Tunlid A."/>
            <person name="Henrissat B."/>
            <person name="Grigoriev I.V."/>
            <person name="Hibbett D.S."/>
            <person name="Martin F."/>
        </authorList>
    </citation>
    <scope>NUCLEOTIDE SEQUENCE [LARGE SCALE GENOMIC DNA]</scope>
    <source>
        <strain evidence="3">Zn</strain>
    </source>
</reference>
<dbReference type="CDD" id="cd23703">
    <property type="entry name" value="mS26_PET12"/>
    <property type="match status" value="1"/>
</dbReference>
<gene>
    <name evidence="2" type="ORF">OIDMADRAFT_179593</name>
</gene>
<name>A0A0C3H2E2_OIDMZ</name>
<dbReference type="OrthoDB" id="5223508at2759"/>
<dbReference type="FunCoup" id="A0A0C3H2E2">
    <property type="interactions" value="86"/>
</dbReference>
<dbReference type="Proteomes" id="UP000054321">
    <property type="component" value="Unassembled WGS sequence"/>
</dbReference>
<sequence length="297" mass="34433">MRPRLPRNSLSSISRCSSPSFSSRAFTVSARRPFIGPENPKFIEIPMPRQRYARYKKDIKGTLPPPRNIFHPRAPNRVDPNYLAATIPEAKSRPEPLDERTAWRRRLATTRRKNLREGLLGLHKRKLRQDTVRESKTKAKRKDREIRLRASQREDDRLTSPTVAVALQNLHIGLSDPNREARVAEKLEKFKTKEEIKREQRKDALFNLYMNAREFITTEEQLNEEIEKIFIQSPFGKDQKGTENIWDAYGSPPTVQDMLQTVNGIQKSALEYHRGPAHITGKRMKKIAEELTGGKMD</sequence>
<proteinExistence type="predicted"/>
<evidence type="ECO:0000313" key="3">
    <source>
        <dbReference type="Proteomes" id="UP000054321"/>
    </source>
</evidence>
<organism evidence="2 3">
    <name type="scientific">Oidiodendron maius (strain Zn)</name>
    <dbReference type="NCBI Taxonomy" id="913774"/>
    <lineage>
        <taxon>Eukaryota</taxon>
        <taxon>Fungi</taxon>
        <taxon>Dikarya</taxon>
        <taxon>Ascomycota</taxon>
        <taxon>Pezizomycotina</taxon>
        <taxon>Leotiomycetes</taxon>
        <taxon>Leotiomycetes incertae sedis</taxon>
        <taxon>Myxotrichaceae</taxon>
        <taxon>Oidiodendron</taxon>
    </lineage>
</organism>
<keyword evidence="3" id="KW-1185">Reference proteome</keyword>
<protein>
    <submittedName>
        <fullName evidence="2">Uncharacterized protein</fullName>
    </submittedName>
</protein>
<evidence type="ECO:0000256" key="1">
    <source>
        <dbReference type="SAM" id="MobiDB-lite"/>
    </source>
</evidence>
<dbReference type="STRING" id="913774.A0A0C3H2E2"/>
<feature type="compositionally biased region" description="Low complexity" evidence="1">
    <location>
        <begin position="9"/>
        <end position="22"/>
    </location>
</feature>
<dbReference type="InterPro" id="IPR058940">
    <property type="entry name" value="mS26_fungi"/>
</dbReference>
<reference evidence="2 3" key="1">
    <citation type="submission" date="2014-04" db="EMBL/GenBank/DDBJ databases">
        <authorList>
            <consortium name="DOE Joint Genome Institute"/>
            <person name="Kuo A."/>
            <person name="Martino E."/>
            <person name="Perotto S."/>
            <person name="Kohler A."/>
            <person name="Nagy L.G."/>
            <person name="Floudas D."/>
            <person name="Copeland A."/>
            <person name="Barry K.W."/>
            <person name="Cichocki N."/>
            <person name="Veneault-Fourrey C."/>
            <person name="LaButti K."/>
            <person name="Lindquist E.A."/>
            <person name="Lipzen A."/>
            <person name="Lundell T."/>
            <person name="Morin E."/>
            <person name="Murat C."/>
            <person name="Sun H."/>
            <person name="Tunlid A."/>
            <person name="Henrissat B."/>
            <person name="Grigoriev I.V."/>
            <person name="Hibbett D.S."/>
            <person name="Martin F."/>
            <person name="Nordberg H.P."/>
            <person name="Cantor M.N."/>
            <person name="Hua S.X."/>
        </authorList>
    </citation>
    <scope>NUCLEOTIDE SEQUENCE [LARGE SCALE GENOMIC DNA]</scope>
    <source>
        <strain evidence="2 3">Zn</strain>
    </source>
</reference>
<feature type="region of interest" description="Disordered" evidence="1">
    <location>
        <begin position="1"/>
        <end position="22"/>
    </location>
</feature>
<dbReference type="EMBL" id="KN832875">
    <property type="protein sequence ID" value="KIN02331.1"/>
    <property type="molecule type" value="Genomic_DNA"/>
</dbReference>
<evidence type="ECO:0000313" key="2">
    <source>
        <dbReference type="EMBL" id="KIN02331.1"/>
    </source>
</evidence>
<dbReference type="InParanoid" id="A0A0C3H2E2"/>